<evidence type="ECO:0000256" key="1">
    <source>
        <dbReference type="SAM" id="MobiDB-lite"/>
    </source>
</evidence>
<dbReference type="RefSeq" id="WP_183588930.1">
    <property type="nucleotide sequence ID" value="NZ_JACHCA010000012.1"/>
</dbReference>
<name>A0A841JI88_9SPHI</name>
<dbReference type="Proteomes" id="UP000548326">
    <property type="component" value="Unassembled WGS sequence"/>
</dbReference>
<comment type="caution">
    <text evidence="2">The sequence shown here is derived from an EMBL/GenBank/DDBJ whole genome shotgun (WGS) entry which is preliminary data.</text>
</comment>
<proteinExistence type="predicted"/>
<reference evidence="2 3" key="1">
    <citation type="submission" date="2020-08" db="EMBL/GenBank/DDBJ databases">
        <title>Genomic Encyclopedia of Type Strains, Phase IV (KMG-V): Genome sequencing to study the core and pangenomes of soil and plant-associated prokaryotes.</title>
        <authorList>
            <person name="Whitman W."/>
        </authorList>
    </citation>
    <scope>NUCLEOTIDE SEQUENCE [LARGE SCALE GENOMIC DNA]</scope>
    <source>
        <strain evidence="2 3">MP601</strain>
    </source>
</reference>
<gene>
    <name evidence="2" type="ORF">HDF22_004129</name>
</gene>
<protein>
    <submittedName>
        <fullName evidence="2">Uncharacterized protein</fullName>
    </submittedName>
</protein>
<feature type="compositionally biased region" description="Polar residues" evidence="1">
    <location>
        <begin position="163"/>
        <end position="174"/>
    </location>
</feature>
<feature type="region of interest" description="Disordered" evidence="1">
    <location>
        <begin position="144"/>
        <end position="174"/>
    </location>
</feature>
<dbReference type="AlphaFoldDB" id="A0A841JI88"/>
<dbReference type="EMBL" id="JACHCA010000012">
    <property type="protein sequence ID" value="MBB6129992.1"/>
    <property type="molecule type" value="Genomic_DNA"/>
</dbReference>
<accession>A0A841JI88</accession>
<evidence type="ECO:0000313" key="2">
    <source>
        <dbReference type="EMBL" id="MBB6129992.1"/>
    </source>
</evidence>
<evidence type="ECO:0000313" key="3">
    <source>
        <dbReference type="Proteomes" id="UP000548326"/>
    </source>
</evidence>
<organism evidence="2 3">
    <name type="scientific">Mucilaginibacter lappiensis</name>
    <dbReference type="NCBI Taxonomy" id="354630"/>
    <lineage>
        <taxon>Bacteria</taxon>
        <taxon>Pseudomonadati</taxon>
        <taxon>Bacteroidota</taxon>
        <taxon>Sphingobacteriia</taxon>
        <taxon>Sphingobacteriales</taxon>
        <taxon>Sphingobacteriaceae</taxon>
        <taxon>Mucilaginibacter</taxon>
    </lineage>
</organism>
<sequence length="174" mass="18700">METTTTTPETQQARGIITGNEGAVISLDEAALYTANHRHRSPKGSAISQLFGQVIVNKILAQPGCLALRIYYANRQQLSGFQRFFVAIGNFFIKTIAHADGDMRFVISGVTADGQDMLPHDMKGETVMSTTFSTSQKTYKLMKAQSDDNSLGDQSMPCPGTSGCPSNVLTGATS</sequence>